<dbReference type="Proteomes" id="UP000682733">
    <property type="component" value="Unassembled WGS sequence"/>
</dbReference>
<dbReference type="EMBL" id="CAJNOK010020176">
    <property type="protein sequence ID" value="CAF1312127.1"/>
    <property type="molecule type" value="Genomic_DNA"/>
</dbReference>
<dbReference type="AlphaFoldDB" id="A0A8S2F195"/>
<organism evidence="1 3">
    <name type="scientific">Didymodactylos carnosus</name>
    <dbReference type="NCBI Taxonomy" id="1234261"/>
    <lineage>
        <taxon>Eukaryota</taxon>
        <taxon>Metazoa</taxon>
        <taxon>Spiralia</taxon>
        <taxon>Gnathifera</taxon>
        <taxon>Rotifera</taxon>
        <taxon>Eurotatoria</taxon>
        <taxon>Bdelloidea</taxon>
        <taxon>Philodinida</taxon>
        <taxon>Philodinidae</taxon>
        <taxon>Didymodactylos</taxon>
    </lineage>
</organism>
<evidence type="ECO:0000313" key="3">
    <source>
        <dbReference type="Proteomes" id="UP000677228"/>
    </source>
</evidence>
<proteinExistence type="predicted"/>
<comment type="caution">
    <text evidence="1">The sequence shown here is derived from an EMBL/GenBank/DDBJ whole genome shotgun (WGS) entry which is preliminary data.</text>
</comment>
<dbReference type="Proteomes" id="UP000677228">
    <property type="component" value="Unassembled WGS sequence"/>
</dbReference>
<accession>A0A8S2F195</accession>
<dbReference type="EMBL" id="CAJOBA010041764">
    <property type="protein sequence ID" value="CAF4120412.1"/>
    <property type="molecule type" value="Genomic_DNA"/>
</dbReference>
<evidence type="ECO:0000313" key="2">
    <source>
        <dbReference type="EMBL" id="CAF4120412.1"/>
    </source>
</evidence>
<name>A0A8S2F195_9BILA</name>
<sequence length="139" mass="15871">MSDEKDVNKVRAGVQQILQYIQSFLEKLKLQKREQFTLGLLNERKNSTTSENLLINCLTKVNTFDDYENALLELTHLVEMPLNSFIPFLSNPFIQLLKEFSFAIVEYLIKYSTIAKDPILAAEYNNVVKNGPGLSLNIG</sequence>
<reference evidence="1" key="1">
    <citation type="submission" date="2021-02" db="EMBL/GenBank/DDBJ databases">
        <authorList>
            <person name="Nowell W R."/>
        </authorList>
    </citation>
    <scope>NUCLEOTIDE SEQUENCE</scope>
</reference>
<protein>
    <submittedName>
        <fullName evidence="1">Uncharacterized protein</fullName>
    </submittedName>
</protein>
<evidence type="ECO:0000313" key="1">
    <source>
        <dbReference type="EMBL" id="CAF1312127.1"/>
    </source>
</evidence>
<gene>
    <name evidence="1" type="ORF">OVA965_LOCUS29033</name>
    <name evidence="2" type="ORF">TMI583_LOCUS29798</name>
</gene>